<proteinExistence type="predicted"/>
<comment type="caution">
    <text evidence="1">The sequence shown here is derived from an EMBL/GenBank/DDBJ whole genome shotgun (WGS) entry which is preliminary data.</text>
</comment>
<dbReference type="EMBL" id="CAQK01000473">
    <property type="protein sequence ID" value="CCQ51439.1"/>
    <property type="molecule type" value="Genomic_DNA"/>
</dbReference>
<evidence type="ECO:0000313" key="2">
    <source>
        <dbReference type="Proteomes" id="UP000018348"/>
    </source>
</evidence>
<protein>
    <submittedName>
        <fullName evidence="1">Uncharacterized protein</fullName>
    </submittedName>
</protein>
<dbReference type="Proteomes" id="UP000018348">
    <property type="component" value="Unassembled WGS sequence"/>
</dbReference>
<name>T2IEY7_CROWT</name>
<evidence type="ECO:0000313" key="1">
    <source>
        <dbReference type="EMBL" id="CCQ51439.1"/>
    </source>
</evidence>
<reference evidence="1 2" key="1">
    <citation type="submission" date="2013-01" db="EMBL/GenBank/DDBJ databases">
        <authorList>
            <person name="Bench S."/>
        </authorList>
    </citation>
    <scope>NUCLEOTIDE SEQUENCE [LARGE SCALE GENOMIC DNA]</scope>
    <source>
        <strain evidence="1 2">WH 8502</strain>
    </source>
</reference>
<sequence>MLFFLGLDDKIKELLYEKVNLSYSEFLQLSHLVVTLLPDVPRKIKITDPTWRREISH</sequence>
<accession>T2IEY7</accession>
<gene>
    <name evidence="1" type="ORF">CWATWH8502_1243</name>
</gene>
<dbReference type="AlphaFoldDB" id="T2IEY7"/>
<organism evidence="1 2">
    <name type="scientific">Crocosphaera watsonii WH 8502</name>
    <dbReference type="NCBI Taxonomy" id="423474"/>
    <lineage>
        <taxon>Bacteria</taxon>
        <taxon>Bacillati</taxon>
        <taxon>Cyanobacteriota</taxon>
        <taxon>Cyanophyceae</taxon>
        <taxon>Oscillatoriophycideae</taxon>
        <taxon>Chroococcales</taxon>
        <taxon>Aphanothecaceae</taxon>
        <taxon>Crocosphaera</taxon>
    </lineage>
</organism>
<reference evidence="1 2" key="2">
    <citation type="submission" date="2013-09" db="EMBL/GenBank/DDBJ databases">
        <title>Whole genome comparison of six Crocosphaera watsonii strains with differing phenotypes.</title>
        <authorList>
            <person name="Bench S.R."/>
            <person name="Heller P."/>
            <person name="Frank I."/>
            <person name="Arciniega M."/>
            <person name="Shilova I.N."/>
            <person name="Zehr J.P."/>
        </authorList>
    </citation>
    <scope>NUCLEOTIDE SEQUENCE [LARGE SCALE GENOMIC DNA]</scope>
    <source>
        <strain evidence="1 2">WH 8502</strain>
    </source>
</reference>